<dbReference type="InterPro" id="IPR046532">
    <property type="entry name" value="DUF6597"/>
</dbReference>
<name>A0A6N7IXV5_9FIRM</name>
<dbReference type="Gene3D" id="1.10.10.60">
    <property type="entry name" value="Homeodomain-like"/>
    <property type="match status" value="1"/>
</dbReference>
<dbReference type="InterPro" id="IPR009057">
    <property type="entry name" value="Homeodomain-like_sf"/>
</dbReference>
<sequence length="270" mass="30813">MYSIQPDWALSSDIYKKRIINDMGIAHFYEFEVKNPGLAVLPSIPDGCIDLIFDISYDGDRAIAAGTVLERTKTWMVEGHTYFGMRFLPGVKPVFLEGSFGSYNHEQLDLPICGGDQFLTEKMCELPDFDSRCNFFLDFYRKKLGSLELPYTTTSEIMRSIVSEISDLRGNVRIDSIAEESGYTSRYIEKVFRDAMGLSPKKYAGILKFQSAIDFIDKNPTSNICDVATSFGYYDQPAFVRTFKKFTGLTPKEYKNIIKSQDYMNKIVLM</sequence>
<protein>
    <submittedName>
        <fullName evidence="5">Helix-turn-helix transcriptional regulator</fullName>
    </submittedName>
</protein>
<evidence type="ECO:0000259" key="4">
    <source>
        <dbReference type="PROSITE" id="PS01124"/>
    </source>
</evidence>
<dbReference type="PANTHER" id="PTHR46796">
    <property type="entry name" value="HTH-TYPE TRANSCRIPTIONAL ACTIVATOR RHAS-RELATED"/>
    <property type="match status" value="1"/>
</dbReference>
<dbReference type="EMBL" id="VOGC01000003">
    <property type="protein sequence ID" value="MQN01184.1"/>
    <property type="molecule type" value="Genomic_DNA"/>
</dbReference>
<dbReference type="GO" id="GO:0003700">
    <property type="term" value="F:DNA-binding transcription factor activity"/>
    <property type="evidence" value="ECO:0007669"/>
    <property type="project" value="InterPro"/>
</dbReference>
<dbReference type="Proteomes" id="UP000460257">
    <property type="component" value="Unassembled WGS sequence"/>
</dbReference>
<dbReference type="AlphaFoldDB" id="A0A6N7IXV5"/>
<gene>
    <name evidence="5" type="ORF">FRC54_04445</name>
</gene>
<dbReference type="Pfam" id="PF12833">
    <property type="entry name" value="HTH_18"/>
    <property type="match status" value="1"/>
</dbReference>
<keyword evidence="6" id="KW-1185">Reference proteome</keyword>
<dbReference type="PRINTS" id="PR00032">
    <property type="entry name" value="HTHARAC"/>
</dbReference>
<accession>A0A6N7IXV5</accession>
<evidence type="ECO:0000313" key="5">
    <source>
        <dbReference type="EMBL" id="MQN01184.1"/>
    </source>
</evidence>
<comment type="caution">
    <text evidence="5">The sequence shown here is derived from an EMBL/GenBank/DDBJ whole genome shotgun (WGS) entry which is preliminary data.</text>
</comment>
<evidence type="ECO:0000256" key="2">
    <source>
        <dbReference type="ARBA" id="ARBA00023125"/>
    </source>
</evidence>
<dbReference type="InterPro" id="IPR050204">
    <property type="entry name" value="AraC_XylS_family_regulators"/>
</dbReference>
<reference evidence="5" key="1">
    <citation type="journal article" date="2020" name="Appl. Environ. Microbiol.">
        <title>Medium-Chain Fatty Acid Synthesis by 'Candidatus Weimeria bifida' gen. nov., sp. nov., and 'Candidatus Pseudoramibacter fermentans' sp. nov.</title>
        <authorList>
            <person name="Scarborough M.J."/>
            <person name="Myers K.S."/>
            <person name="Donohue T.J."/>
            <person name="Noguera D.R."/>
        </authorList>
    </citation>
    <scope>NUCLEOTIDE SEQUENCE</scope>
    <source>
        <strain evidence="5">LCO1.1</strain>
    </source>
</reference>
<evidence type="ECO:0000256" key="3">
    <source>
        <dbReference type="ARBA" id="ARBA00023163"/>
    </source>
</evidence>
<evidence type="ECO:0000313" key="6">
    <source>
        <dbReference type="Proteomes" id="UP000460257"/>
    </source>
</evidence>
<dbReference type="InterPro" id="IPR018060">
    <property type="entry name" value="HTH_AraC"/>
</dbReference>
<keyword evidence="1" id="KW-0805">Transcription regulation</keyword>
<dbReference type="GO" id="GO:0043565">
    <property type="term" value="F:sequence-specific DNA binding"/>
    <property type="evidence" value="ECO:0007669"/>
    <property type="project" value="InterPro"/>
</dbReference>
<dbReference type="PANTHER" id="PTHR46796:SF13">
    <property type="entry name" value="HTH-TYPE TRANSCRIPTIONAL ACTIVATOR RHAS"/>
    <property type="match status" value="1"/>
</dbReference>
<dbReference type="PROSITE" id="PS01124">
    <property type="entry name" value="HTH_ARAC_FAMILY_2"/>
    <property type="match status" value="1"/>
</dbReference>
<dbReference type="SUPFAM" id="SSF46689">
    <property type="entry name" value="Homeodomain-like"/>
    <property type="match status" value="1"/>
</dbReference>
<feature type="domain" description="HTH araC/xylS-type" evidence="4">
    <location>
        <begin position="155"/>
        <end position="257"/>
    </location>
</feature>
<organism evidence="5 6">
    <name type="scientific">Candidatus Weimeria bifida</name>
    <dbReference type="NCBI Taxonomy" id="2599074"/>
    <lineage>
        <taxon>Bacteria</taxon>
        <taxon>Bacillati</taxon>
        <taxon>Bacillota</taxon>
        <taxon>Clostridia</taxon>
        <taxon>Lachnospirales</taxon>
        <taxon>Lachnospiraceae</taxon>
        <taxon>Candidatus Weimeria</taxon>
    </lineage>
</organism>
<dbReference type="InterPro" id="IPR020449">
    <property type="entry name" value="Tscrpt_reg_AraC-type_HTH"/>
</dbReference>
<evidence type="ECO:0000256" key="1">
    <source>
        <dbReference type="ARBA" id="ARBA00023015"/>
    </source>
</evidence>
<keyword evidence="3" id="KW-0804">Transcription</keyword>
<keyword evidence="2" id="KW-0238">DNA-binding</keyword>
<proteinExistence type="predicted"/>
<dbReference type="Pfam" id="PF20240">
    <property type="entry name" value="DUF6597"/>
    <property type="match status" value="1"/>
</dbReference>
<dbReference type="SMART" id="SM00342">
    <property type="entry name" value="HTH_ARAC"/>
    <property type="match status" value="1"/>
</dbReference>